<evidence type="ECO:0000256" key="1">
    <source>
        <dbReference type="ARBA" id="ARBA00022450"/>
    </source>
</evidence>
<dbReference type="AlphaFoldDB" id="A0A9X2E8C9"/>
<dbReference type="Pfam" id="PF00501">
    <property type="entry name" value="AMP-binding"/>
    <property type="match status" value="1"/>
</dbReference>
<dbReference type="PANTHER" id="PTHR44845:SF6">
    <property type="entry name" value="BETA-ALANINE-ACTIVATING ENZYME"/>
    <property type="match status" value="1"/>
</dbReference>
<reference evidence="4" key="1">
    <citation type="submission" date="2022-06" db="EMBL/GenBank/DDBJ databases">
        <title>Novel species in genus nocardia.</title>
        <authorList>
            <person name="Li F."/>
        </authorList>
    </citation>
    <scope>NUCLEOTIDE SEQUENCE</scope>
    <source>
        <strain evidence="4">CDC141</strain>
    </source>
</reference>
<accession>A0A9X2E8C9</accession>
<organism evidence="4 5">
    <name type="scientific">Nocardia pulmonis</name>
    <dbReference type="NCBI Taxonomy" id="2951408"/>
    <lineage>
        <taxon>Bacteria</taxon>
        <taxon>Bacillati</taxon>
        <taxon>Actinomycetota</taxon>
        <taxon>Actinomycetes</taxon>
        <taxon>Mycobacteriales</taxon>
        <taxon>Nocardiaceae</taxon>
        <taxon>Nocardia</taxon>
    </lineage>
</organism>
<feature type="domain" description="AMP-dependent synthetase/ligase" evidence="3">
    <location>
        <begin position="154"/>
        <end position="298"/>
    </location>
</feature>
<evidence type="ECO:0000256" key="2">
    <source>
        <dbReference type="ARBA" id="ARBA00022553"/>
    </source>
</evidence>
<proteinExistence type="predicted"/>
<keyword evidence="2" id="KW-0597">Phosphoprotein</keyword>
<protein>
    <submittedName>
        <fullName evidence="4">AMP-binding protein</fullName>
    </submittedName>
</protein>
<keyword evidence="1" id="KW-0596">Phosphopantetheine</keyword>
<evidence type="ECO:0000313" key="5">
    <source>
        <dbReference type="Proteomes" id="UP001139157"/>
    </source>
</evidence>
<dbReference type="Gene3D" id="3.40.50.12780">
    <property type="entry name" value="N-terminal domain of ligase-like"/>
    <property type="match status" value="1"/>
</dbReference>
<sequence>MTRVLIRMPSEIRRRLVDEWASGVEPSDVLGVPALIRRARMVPPGRVALRYDERTLDYGELFARVDRLRGRRMRSAVADPLDALVRVLTTLEADGAVAVRPRGHGADTLLLREAVLAAAVADRRAVASECRRRTTDPAFGSADIRLVATAADSVATVAELLAALADGAALIVPTAAQCGDPAALAELIATRAVTHIVADAAMVAEISTDTSLPTMLRWDVTGTACPPELSERLRALSPVAVASFGYAVPEYAGVVTRGPLDGTGRTRPIPGARVLVLDEHWRPVPPGVVGDVYAGGVALLEPEDTETFSWHFIADPFPPEGAAGARLVRTGDRARWTEDGRLVFEAQRAAPHLRTIISLA</sequence>
<dbReference type="Proteomes" id="UP001139157">
    <property type="component" value="Unassembled WGS sequence"/>
</dbReference>
<dbReference type="EMBL" id="JAMRXG010000009">
    <property type="protein sequence ID" value="MCM6776027.1"/>
    <property type="molecule type" value="Genomic_DNA"/>
</dbReference>
<gene>
    <name evidence="4" type="ORF">NDR86_21325</name>
</gene>
<keyword evidence="5" id="KW-1185">Reference proteome</keyword>
<dbReference type="InterPro" id="IPR000873">
    <property type="entry name" value="AMP-dep_synth/lig_dom"/>
</dbReference>
<dbReference type="RefSeq" id="WP_251914348.1">
    <property type="nucleotide sequence ID" value="NZ_JAMRXG010000009.1"/>
</dbReference>
<dbReference type="SUPFAM" id="SSF56801">
    <property type="entry name" value="Acetyl-CoA synthetase-like"/>
    <property type="match status" value="1"/>
</dbReference>
<name>A0A9X2E8C9_9NOCA</name>
<evidence type="ECO:0000259" key="3">
    <source>
        <dbReference type="Pfam" id="PF00501"/>
    </source>
</evidence>
<evidence type="ECO:0000313" key="4">
    <source>
        <dbReference type="EMBL" id="MCM6776027.1"/>
    </source>
</evidence>
<comment type="caution">
    <text evidence="4">The sequence shown here is derived from an EMBL/GenBank/DDBJ whole genome shotgun (WGS) entry which is preliminary data.</text>
</comment>
<dbReference type="PANTHER" id="PTHR44845">
    <property type="entry name" value="CARRIER DOMAIN-CONTAINING PROTEIN"/>
    <property type="match status" value="1"/>
</dbReference>
<dbReference type="InterPro" id="IPR042099">
    <property type="entry name" value="ANL_N_sf"/>
</dbReference>